<evidence type="ECO:0000256" key="1">
    <source>
        <dbReference type="SAM" id="MobiDB-lite"/>
    </source>
</evidence>
<name>A0A346LU92_SUFV1</name>
<proteinExistence type="predicted"/>
<protein>
    <submittedName>
        <fullName evidence="2">Uncharacterized protein</fullName>
    </submittedName>
</protein>
<dbReference type="EMBL" id="MH447526">
    <property type="protein sequence ID" value="AXQ00135.1"/>
    <property type="molecule type" value="Genomic_DNA"/>
</dbReference>
<feature type="region of interest" description="Disordered" evidence="1">
    <location>
        <begin position="1"/>
        <end position="26"/>
    </location>
</feature>
<evidence type="ECO:0000313" key="3">
    <source>
        <dbReference type="Proteomes" id="UP000263690"/>
    </source>
</evidence>
<gene>
    <name evidence="2" type="ORF">SFV1gp53</name>
</gene>
<keyword evidence="3" id="KW-1185">Reference proteome</keyword>
<organismHost>
    <name type="scientific">Saccharolobus shibatae</name>
    <dbReference type="NCBI Taxonomy" id="2286"/>
</organismHost>
<feature type="compositionally biased region" description="Acidic residues" evidence="1">
    <location>
        <begin position="13"/>
        <end position="26"/>
    </location>
</feature>
<reference evidence="2" key="1">
    <citation type="journal article" date="2018" name="Nat. Commun.">
        <title>Structural conservation in a membrane-enveloped filamentous virus infecting a hyperthermophilic acidophile.</title>
        <authorList>
            <person name="Liu Y."/>
            <person name="Osinski T."/>
            <person name="Wang F."/>
            <person name="Krupovic M."/>
            <person name="Schouten S."/>
            <person name="Kasson P."/>
            <person name="Prangishvili D."/>
            <person name="Egelman E.H."/>
        </authorList>
    </citation>
    <scope>NUCLEOTIDE SEQUENCE [LARGE SCALE GENOMIC DNA]</scope>
    <source>
        <strain evidence="2">S48</strain>
    </source>
</reference>
<organism evidence="2">
    <name type="scientific">Sulfolobus filamentous virus 1</name>
    <name type="common">SFV1</name>
    <name type="synonym">Sulfolobus virus SFV-1</name>
    <dbReference type="NCBI Taxonomy" id="2304198"/>
    <lineage>
        <taxon>Viruses</taxon>
        <taxon>Adnaviria</taxon>
        <taxon>Zilligvirae</taxon>
        <taxon>Taleaviricota</taxon>
        <taxon>Tokiviricetes</taxon>
        <taxon>Ligamenvirales</taxon>
        <taxon>Lipothrixviridae</taxon>
        <taxon>Alphalipothrixvirus</taxon>
        <taxon>Alphalipothrixvirus beppuense</taxon>
    </lineage>
</organism>
<dbReference type="Proteomes" id="UP000263690">
    <property type="component" value="Segment"/>
</dbReference>
<sequence>MKPTSCFIGEKMSEEENQEEELTQEELEEKQQVEEDIVLDESKIKEISEGIPAKVVSIKKGRLLDLIGEVRNTDRLSEKALDWIKAQGEEPYLLITCDVEGSQKKFLVHYTWSKNSTLYKMVKKYKRIAVGTEILVKFNPEAMRYQIVTD</sequence>
<accession>A0A346LU92</accession>
<evidence type="ECO:0000313" key="2">
    <source>
        <dbReference type="EMBL" id="AXQ00135.1"/>
    </source>
</evidence>